<dbReference type="GO" id="GO:0003726">
    <property type="term" value="F:double-stranded RNA adenosine deaminase activity"/>
    <property type="evidence" value="ECO:0007669"/>
    <property type="project" value="TreeGrafter"/>
</dbReference>
<dbReference type="PANTHER" id="PTHR10910:SF144">
    <property type="entry name" value="A TO I EDITASE DOMAIN-CONTAINING PROTEIN-RELATED"/>
    <property type="match status" value="1"/>
</dbReference>
<dbReference type="GO" id="GO:0008251">
    <property type="term" value="F:tRNA-specific adenosine deaminase activity"/>
    <property type="evidence" value="ECO:0007669"/>
    <property type="project" value="TreeGrafter"/>
</dbReference>
<dbReference type="GO" id="GO:0005730">
    <property type="term" value="C:nucleolus"/>
    <property type="evidence" value="ECO:0007669"/>
    <property type="project" value="TreeGrafter"/>
</dbReference>
<dbReference type="GO" id="GO:0003725">
    <property type="term" value="F:double-stranded RNA binding"/>
    <property type="evidence" value="ECO:0007669"/>
    <property type="project" value="TreeGrafter"/>
</dbReference>
<dbReference type="STRING" id="1561998.A0A1I7UJG5"/>
<feature type="domain" description="A to I editase" evidence="1">
    <location>
        <begin position="87"/>
        <end position="133"/>
    </location>
</feature>
<evidence type="ECO:0000313" key="3">
    <source>
        <dbReference type="WBParaSite" id="Csp11.Scaffold629.g9940.t1"/>
    </source>
</evidence>
<protein>
    <submittedName>
        <fullName evidence="3">A to I editase domain-containing protein</fullName>
    </submittedName>
</protein>
<organism evidence="2 3">
    <name type="scientific">Caenorhabditis tropicalis</name>
    <dbReference type="NCBI Taxonomy" id="1561998"/>
    <lineage>
        <taxon>Eukaryota</taxon>
        <taxon>Metazoa</taxon>
        <taxon>Ecdysozoa</taxon>
        <taxon>Nematoda</taxon>
        <taxon>Chromadorea</taxon>
        <taxon>Rhabditida</taxon>
        <taxon>Rhabditina</taxon>
        <taxon>Rhabditomorpha</taxon>
        <taxon>Rhabditoidea</taxon>
        <taxon>Rhabditidae</taxon>
        <taxon>Peloderinae</taxon>
        <taxon>Caenorhabditis</taxon>
    </lineage>
</organism>
<dbReference type="InterPro" id="IPR002466">
    <property type="entry name" value="A_deamin"/>
</dbReference>
<dbReference type="Pfam" id="PF02137">
    <property type="entry name" value="A_deamin"/>
    <property type="match status" value="1"/>
</dbReference>
<sequence length="327" mass="37420">MTITSKPLVMGELSPTAIEIDQFTIGLFAKKCEQFHEDAKAFAAFILNVSGTLQLASLSCSPNEDTDRRKLHSKTAKNEIMHKNPLVLARRGLIRFLIREAKRMETNEGKSEILEKNDDGELQLKSGCHVYMYSTYSYLCENVYWGWEGMKTHDTNHCIMNKIRRWAMLGVQGALLSTVFSPIYITRFVLGASPPVPIEDLWMLLFEKLDFQEKQPPTLEAIERPPPNLSLVRAFVWHQGQTGIDVIGENGKSEDGSGSSVCKEEIFRAFLQLGVANKKVRKYSKAKKEAGHYQALKKRLYRQWEAEQNGKWMKKKGNKVDKFWIKL</sequence>
<name>A0A1I7UJG5_9PELO</name>
<accession>A0A1I7UJG5</accession>
<dbReference type="GO" id="GO:0006396">
    <property type="term" value="P:RNA processing"/>
    <property type="evidence" value="ECO:0007669"/>
    <property type="project" value="InterPro"/>
</dbReference>
<evidence type="ECO:0000313" key="2">
    <source>
        <dbReference type="Proteomes" id="UP000095282"/>
    </source>
</evidence>
<dbReference type="AlphaFoldDB" id="A0A1I7UJG5"/>
<dbReference type="PROSITE" id="PS50141">
    <property type="entry name" value="A_DEAMIN_EDITASE"/>
    <property type="match status" value="2"/>
</dbReference>
<proteinExistence type="predicted"/>
<dbReference type="Proteomes" id="UP000095282">
    <property type="component" value="Unplaced"/>
</dbReference>
<evidence type="ECO:0000259" key="1">
    <source>
        <dbReference type="PROSITE" id="PS50141"/>
    </source>
</evidence>
<dbReference type="GO" id="GO:0005737">
    <property type="term" value="C:cytoplasm"/>
    <property type="evidence" value="ECO:0007669"/>
    <property type="project" value="TreeGrafter"/>
</dbReference>
<dbReference type="WBParaSite" id="Csp11.Scaffold629.g9940.t1">
    <property type="protein sequence ID" value="Csp11.Scaffold629.g9940.t1"/>
    <property type="gene ID" value="Csp11.Scaffold629.g9940"/>
</dbReference>
<dbReference type="eggNOG" id="KOG2777">
    <property type="taxonomic scope" value="Eukaryota"/>
</dbReference>
<reference evidence="3" key="1">
    <citation type="submission" date="2016-11" db="UniProtKB">
        <authorList>
            <consortium name="WormBaseParasite"/>
        </authorList>
    </citation>
    <scope>IDENTIFICATION</scope>
</reference>
<keyword evidence="2" id="KW-1185">Reference proteome</keyword>
<dbReference type="GO" id="GO:0006382">
    <property type="term" value="P:adenosine to inosine editing"/>
    <property type="evidence" value="ECO:0007669"/>
    <property type="project" value="TreeGrafter"/>
</dbReference>
<feature type="domain" description="A to I editase" evidence="1">
    <location>
        <begin position="161"/>
        <end position="315"/>
    </location>
</feature>
<dbReference type="PANTHER" id="PTHR10910">
    <property type="entry name" value="EUKARYOTE SPECIFIC DSRNA BINDING PROTEIN"/>
    <property type="match status" value="1"/>
</dbReference>
<dbReference type="SMART" id="SM00552">
    <property type="entry name" value="ADEAMc"/>
    <property type="match status" value="1"/>
</dbReference>